<organism evidence="2">
    <name type="scientific">bioreactor metagenome</name>
    <dbReference type="NCBI Taxonomy" id="1076179"/>
    <lineage>
        <taxon>unclassified sequences</taxon>
        <taxon>metagenomes</taxon>
        <taxon>ecological metagenomes</taxon>
    </lineage>
</organism>
<dbReference type="AlphaFoldDB" id="A0A645DS23"/>
<evidence type="ECO:0000256" key="1">
    <source>
        <dbReference type="SAM" id="MobiDB-lite"/>
    </source>
</evidence>
<evidence type="ECO:0008006" key="3">
    <source>
        <dbReference type="Google" id="ProtNLM"/>
    </source>
</evidence>
<name>A0A645DS23_9ZZZZ</name>
<accession>A0A645DS23</accession>
<dbReference type="SUPFAM" id="SSF51126">
    <property type="entry name" value="Pectin lyase-like"/>
    <property type="match status" value="1"/>
</dbReference>
<feature type="region of interest" description="Disordered" evidence="1">
    <location>
        <begin position="149"/>
        <end position="171"/>
    </location>
</feature>
<protein>
    <recommendedName>
        <fullName evidence="3">Right handed beta helix domain-containing protein</fullName>
    </recommendedName>
</protein>
<reference evidence="2" key="1">
    <citation type="submission" date="2019-08" db="EMBL/GenBank/DDBJ databases">
        <authorList>
            <person name="Kucharzyk K."/>
            <person name="Murdoch R.W."/>
            <person name="Higgins S."/>
            <person name="Loffler F."/>
        </authorList>
    </citation>
    <scope>NUCLEOTIDE SEQUENCE</scope>
</reference>
<dbReference type="InterPro" id="IPR011050">
    <property type="entry name" value="Pectin_lyase_fold/virulence"/>
</dbReference>
<proteinExistence type="predicted"/>
<dbReference type="EMBL" id="VSSQ01039045">
    <property type="protein sequence ID" value="MPM92065.1"/>
    <property type="molecule type" value="Genomic_DNA"/>
</dbReference>
<comment type="caution">
    <text evidence="2">The sequence shown here is derived from an EMBL/GenBank/DDBJ whole genome shotgun (WGS) entry which is preliminary data.</text>
</comment>
<evidence type="ECO:0000313" key="2">
    <source>
        <dbReference type="EMBL" id="MPM92065.1"/>
    </source>
</evidence>
<sequence>MFHNSDAQLHSGYCLENLFEQCRIIETTPEFSSYGFAFYSTPFNDGMHGSNGPRNVIYNCDAVSRKSAIYLGGNNSQWRIVYNRFRAESGPGVIARLNCRENIVAGNRFELADPRFPLFFNEYLDNAGNQFRDNLVLGGDGRLTGGVEADHSASGNRFLPPGGDGAAPKAPVPSLYLWQKERKAGKQPPIK</sequence>
<gene>
    <name evidence="2" type="ORF">SDC9_139199</name>
</gene>